<dbReference type="EMBL" id="OOIL02000116">
    <property type="protein sequence ID" value="VFQ60634.1"/>
    <property type="molecule type" value="Genomic_DNA"/>
</dbReference>
<dbReference type="Proteomes" id="UP000595140">
    <property type="component" value="Unassembled WGS sequence"/>
</dbReference>
<evidence type="ECO:0000313" key="1">
    <source>
        <dbReference type="EMBL" id="VFQ60634.1"/>
    </source>
</evidence>
<keyword evidence="2" id="KW-1185">Reference proteome</keyword>
<gene>
    <name evidence="1" type="ORF">CCAM_LOCUS2410</name>
</gene>
<reference evidence="1 2" key="1">
    <citation type="submission" date="2018-04" db="EMBL/GenBank/DDBJ databases">
        <authorList>
            <person name="Vogel A."/>
        </authorList>
    </citation>
    <scope>NUCLEOTIDE SEQUENCE [LARGE SCALE GENOMIC DNA]</scope>
</reference>
<organism evidence="1 2">
    <name type="scientific">Cuscuta campestris</name>
    <dbReference type="NCBI Taxonomy" id="132261"/>
    <lineage>
        <taxon>Eukaryota</taxon>
        <taxon>Viridiplantae</taxon>
        <taxon>Streptophyta</taxon>
        <taxon>Embryophyta</taxon>
        <taxon>Tracheophyta</taxon>
        <taxon>Spermatophyta</taxon>
        <taxon>Magnoliopsida</taxon>
        <taxon>eudicotyledons</taxon>
        <taxon>Gunneridae</taxon>
        <taxon>Pentapetalae</taxon>
        <taxon>asterids</taxon>
        <taxon>lamiids</taxon>
        <taxon>Solanales</taxon>
        <taxon>Convolvulaceae</taxon>
        <taxon>Cuscuteae</taxon>
        <taxon>Cuscuta</taxon>
        <taxon>Cuscuta subgen. Grammica</taxon>
        <taxon>Cuscuta sect. Cleistogrammica</taxon>
    </lineage>
</organism>
<dbReference type="AlphaFoldDB" id="A0A484K9X2"/>
<evidence type="ECO:0000313" key="2">
    <source>
        <dbReference type="Proteomes" id="UP000595140"/>
    </source>
</evidence>
<proteinExistence type="predicted"/>
<name>A0A484K9X2_9ASTE</name>
<sequence>MAPASRGLFQLPESLQGTMLASRDLFLLPRSLKCTVPTSRDWFLLPGSLKWTVPTLSGPFQLSRDFPRDIVGQVVHSSFQGPFNG</sequence>
<accession>A0A484K9X2</accession>
<protein>
    <submittedName>
        <fullName evidence="1">Uncharacterized protein</fullName>
    </submittedName>
</protein>